<evidence type="ECO:0000313" key="5">
    <source>
        <dbReference type="Proteomes" id="UP000184204"/>
    </source>
</evidence>
<dbReference type="NCBIfam" id="TIGR03433">
    <property type="entry name" value="padR_acidobact"/>
    <property type="match status" value="1"/>
</dbReference>
<accession>A0A0X8V9U8</accession>
<dbReference type="PANTHER" id="PTHR33169">
    <property type="entry name" value="PADR-FAMILY TRANSCRIPTIONAL REGULATOR"/>
    <property type="match status" value="1"/>
</dbReference>
<evidence type="ECO:0000313" key="4">
    <source>
        <dbReference type="Proteomes" id="UP000068026"/>
    </source>
</evidence>
<dbReference type="Pfam" id="PF03551">
    <property type="entry name" value="PadR"/>
    <property type="match status" value="1"/>
</dbReference>
<dbReference type="InterPro" id="IPR052509">
    <property type="entry name" value="Metal_resp_DNA-bind_regulator"/>
</dbReference>
<dbReference type="AlphaFoldDB" id="A0A0X8V9U8"/>
<dbReference type="Proteomes" id="UP000184204">
    <property type="component" value="Unassembled WGS sequence"/>
</dbReference>
<dbReference type="Proteomes" id="UP000068026">
    <property type="component" value="Chromosome"/>
</dbReference>
<keyword evidence="4" id="KW-1185">Reference proteome</keyword>
<reference evidence="5" key="4">
    <citation type="submission" date="2016-11" db="EMBL/GenBank/DDBJ databases">
        <authorList>
            <person name="Jaros S."/>
            <person name="Januszkiewicz K."/>
            <person name="Wedrychowicz H."/>
        </authorList>
    </citation>
    <scope>NUCLEOTIDE SEQUENCE [LARGE SCALE GENOMIC DNA]</scope>
    <source>
        <strain evidence="5">DSM 1682</strain>
    </source>
</reference>
<protein>
    <submittedName>
        <fullName evidence="2">Lineage-specific thermal regulator protein</fullName>
    </submittedName>
    <submittedName>
        <fullName evidence="3">Transcriptional regulator, PadR family</fullName>
    </submittedName>
</protein>
<reference evidence="2 4" key="1">
    <citation type="journal article" date="2016" name="Genome Announc.">
        <title>Complete Genome Sequence of the Amino Acid-Fermenting Clostridium propionicum X2 (DSM 1682).</title>
        <authorList>
            <person name="Poehlein A."/>
            <person name="Schlien K."/>
            <person name="Chowdhury N.P."/>
            <person name="Gottschalk G."/>
            <person name="Buckel W."/>
            <person name="Daniel R."/>
        </authorList>
    </citation>
    <scope>NUCLEOTIDE SEQUENCE [LARGE SCALE GENOMIC DNA]</scope>
    <source>
        <strain evidence="2 4">X2</strain>
    </source>
</reference>
<evidence type="ECO:0000259" key="1">
    <source>
        <dbReference type="Pfam" id="PF03551"/>
    </source>
</evidence>
<dbReference type="EMBL" id="FQUA01000023">
    <property type="protein sequence ID" value="SHF16132.1"/>
    <property type="molecule type" value="Genomic_DNA"/>
</dbReference>
<dbReference type="KEGG" id="cpro:CPRO_05080"/>
<proteinExistence type="predicted"/>
<dbReference type="RefSeq" id="WP_236782374.1">
    <property type="nucleotide sequence ID" value="NZ_CP014223.1"/>
</dbReference>
<dbReference type="PANTHER" id="PTHR33169:SF14">
    <property type="entry name" value="TRANSCRIPTIONAL REGULATOR RV3488"/>
    <property type="match status" value="1"/>
</dbReference>
<organism evidence="3 5">
    <name type="scientific">Anaerotignum propionicum DSM 1682</name>
    <dbReference type="NCBI Taxonomy" id="991789"/>
    <lineage>
        <taxon>Bacteria</taxon>
        <taxon>Bacillati</taxon>
        <taxon>Bacillota</taxon>
        <taxon>Clostridia</taxon>
        <taxon>Lachnospirales</taxon>
        <taxon>Anaerotignaceae</taxon>
        <taxon>Anaerotignum</taxon>
    </lineage>
</organism>
<feature type="domain" description="Transcription regulator PadR N-terminal" evidence="1">
    <location>
        <begin position="14"/>
        <end position="88"/>
    </location>
</feature>
<reference evidence="3" key="3">
    <citation type="submission" date="2016-11" db="EMBL/GenBank/DDBJ databases">
        <authorList>
            <person name="Varghese N."/>
            <person name="Submissions S."/>
        </authorList>
    </citation>
    <scope>NUCLEOTIDE SEQUENCE</scope>
    <source>
        <strain evidence="3">DSM 1682</strain>
    </source>
</reference>
<reference evidence="4" key="2">
    <citation type="submission" date="2016-01" db="EMBL/GenBank/DDBJ databases">
        <authorList>
            <person name="Poehlein A."/>
            <person name="Schlien K."/>
            <person name="Gottschalk G."/>
            <person name="Buckel W."/>
            <person name="Daniel R."/>
        </authorList>
    </citation>
    <scope>NUCLEOTIDE SEQUENCE [LARGE SCALE GENOMIC DNA]</scope>
    <source>
        <strain evidence="4">X2</strain>
    </source>
</reference>
<dbReference type="SUPFAM" id="SSF46785">
    <property type="entry name" value="Winged helix' DNA-binding domain"/>
    <property type="match status" value="1"/>
</dbReference>
<gene>
    <name evidence="2" type="ORF">CPRO_05080</name>
    <name evidence="3" type="ORF">SAMN02745151_02984</name>
</gene>
<dbReference type="InterPro" id="IPR017799">
    <property type="entry name" value="Tscrpt_reg_PadR_acidobac-type"/>
</dbReference>
<sequence length="112" mass="12764">MDKGLIGGSSILMLLSLLQEKDYYGYEIIKEIEQRSNSVFQFKEGTLYPVLHRMETQGFLKSYKAKSETGKERKYYQITTKGKEQLAKEKEQWSTFTGSVQKVLGGAGYACT</sequence>
<evidence type="ECO:0000313" key="3">
    <source>
        <dbReference type="EMBL" id="SHF16132.1"/>
    </source>
</evidence>
<dbReference type="InterPro" id="IPR005149">
    <property type="entry name" value="Tscrpt_reg_PadR_N"/>
</dbReference>
<dbReference type="Gene3D" id="1.10.10.10">
    <property type="entry name" value="Winged helix-like DNA-binding domain superfamily/Winged helix DNA-binding domain"/>
    <property type="match status" value="1"/>
</dbReference>
<dbReference type="InterPro" id="IPR036390">
    <property type="entry name" value="WH_DNA-bd_sf"/>
</dbReference>
<dbReference type="EMBL" id="CP014223">
    <property type="protein sequence ID" value="AMJ40114.1"/>
    <property type="molecule type" value="Genomic_DNA"/>
</dbReference>
<evidence type="ECO:0000313" key="2">
    <source>
        <dbReference type="EMBL" id="AMJ40114.1"/>
    </source>
</evidence>
<name>A0A0X8V9U8_ANAPI</name>
<dbReference type="InterPro" id="IPR036388">
    <property type="entry name" value="WH-like_DNA-bd_sf"/>
</dbReference>